<feature type="region of interest" description="Disordered" evidence="10">
    <location>
        <begin position="168"/>
        <end position="188"/>
    </location>
</feature>
<dbReference type="SUPFAM" id="SSF140924">
    <property type="entry name" value="Duffy binding domain-like"/>
    <property type="match status" value="1"/>
</dbReference>
<dbReference type="InterPro" id="IPR021620">
    <property type="entry name" value="EBA-175_C"/>
</dbReference>
<dbReference type="OrthoDB" id="376429at2759"/>
<dbReference type="InterPro" id="IPR021032">
    <property type="entry name" value="Duffy-antigen-binding_N"/>
</dbReference>
<organism evidence="17 18">
    <name type="scientific">Plasmodium inui San Antonio 1</name>
    <dbReference type="NCBI Taxonomy" id="1237626"/>
    <lineage>
        <taxon>Eukaryota</taxon>
        <taxon>Sar</taxon>
        <taxon>Alveolata</taxon>
        <taxon>Apicomplexa</taxon>
        <taxon>Aconoidasida</taxon>
        <taxon>Haemosporida</taxon>
        <taxon>Plasmodiidae</taxon>
        <taxon>Plasmodium</taxon>
        <taxon>Plasmodium (Plasmodium)</taxon>
    </lineage>
</organism>
<evidence type="ECO:0000259" key="15">
    <source>
        <dbReference type="Pfam" id="PF12361"/>
    </source>
</evidence>
<keyword evidence="5 11" id="KW-0472">Membrane</keyword>
<feature type="transmembrane region" description="Helical" evidence="11">
    <location>
        <begin position="754"/>
        <end position="775"/>
    </location>
</feature>
<reference evidence="17 18" key="1">
    <citation type="submission" date="2013-02" db="EMBL/GenBank/DDBJ databases">
        <title>The Genome Sequence of Plasmodium inui San Antonio 1.</title>
        <authorList>
            <consortium name="The Broad Institute Genome Sequencing Platform"/>
            <consortium name="The Broad Institute Genome Sequencing Center for Infectious Disease"/>
            <person name="Neafsey D."/>
            <person name="Cheeseman I."/>
            <person name="Volkman S."/>
            <person name="Adams J."/>
            <person name="Walker B."/>
            <person name="Young S.K."/>
            <person name="Zeng Q."/>
            <person name="Gargeya S."/>
            <person name="Fitzgerald M."/>
            <person name="Haas B."/>
            <person name="Abouelleil A."/>
            <person name="Alvarado L."/>
            <person name="Arachchi H.M."/>
            <person name="Berlin A.M."/>
            <person name="Chapman S.B."/>
            <person name="Dewar J."/>
            <person name="Goldberg J."/>
            <person name="Griggs A."/>
            <person name="Gujja S."/>
            <person name="Hansen M."/>
            <person name="Howarth C."/>
            <person name="Imamovic A."/>
            <person name="Larimer J."/>
            <person name="McCowan C."/>
            <person name="Murphy C."/>
            <person name="Neiman D."/>
            <person name="Pearson M."/>
            <person name="Priest M."/>
            <person name="Roberts A."/>
            <person name="Saif S."/>
            <person name="Shea T."/>
            <person name="Sisk P."/>
            <person name="Sykes S."/>
            <person name="Wortman J."/>
            <person name="Nusbaum C."/>
            <person name="Birren B."/>
        </authorList>
    </citation>
    <scope>NUCLEOTIDE SEQUENCE [LARGE SCALE GENOMIC DNA]</scope>
    <source>
        <strain evidence="17 18">San Antonio 1</strain>
    </source>
</reference>
<feature type="domain" description="Duffy-antigen binding C-terminal" evidence="15">
    <location>
        <begin position="502"/>
        <end position="614"/>
    </location>
</feature>
<evidence type="ECO:0000256" key="3">
    <source>
        <dbReference type="ARBA" id="ARBA00022729"/>
    </source>
</evidence>
<feature type="domain" description="Duffy-antigen binding N-terminal" evidence="16">
    <location>
        <begin position="119"/>
        <end position="180"/>
    </location>
</feature>
<name>W7A592_9APIC</name>
<feature type="compositionally biased region" description="Polar residues" evidence="10">
    <location>
        <begin position="176"/>
        <end position="188"/>
    </location>
</feature>
<dbReference type="GeneID" id="20040630"/>
<feature type="compositionally biased region" description="Basic and acidic residues" evidence="10">
    <location>
        <begin position="603"/>
        <end position="623"/>
    </location>
</feature>
<dbReference type="SMR" id="W7A592"/>
<proteinExistence type="predicted"/>
<dbReference type="Pfam" id="PF05424">
    <property type="entry name" value="Duffy_binding"/>
    <property type="match status" value="1"/>
</dbReference>
<feature type="domain" description="Erythrocyte binding antigen 175 C-terminal" evidence="14">
    <location>
        <begin position="667"/>
        <end position="745"/>
    </location>
</feature>
<evidence type="ECO:0000256" key="1">
    <source>
        <dbReference type="ARBA" id="ARBA00004479"/>
    </source>
</evidence>
<keyword evidence="7" id="KW-0675">Receptor</keyword>
<sequence length="872" mass="100999">MKRRNRSLFFLLVLLLSHKVNNVLAEPAIEIRLRCKNEYVNGENCYKLATGYHYVEEDNIEQWLQETNERRSKKSVEYRNGVQQLKMNYAGMNTRRTSRILKESIYAAQKFRVNKDTVERHGEHKHDSKPDNGRAANSLVMLDYDKSNSGPPAGTLDNVIEFVNEDGRNSLEDSSKGGNSHNIDPKKTISSGVMNHAFVQNNVKGICMVKRKRGKIDWDCSTKEDVCIPDRRYQLCMRELTNLVNNTETNFDHDITFRKIYMARKFLYDAEREVDLLFKKNAEEYDEHFCEEVRWSFADFGDVIMGTDMEGTGNSIVVERNLQSIFGTDEEAQEDRKKWWKEYKELIWRTMVNYIRDKLKNKFTWVCEIDVRVWDEPQIYRWIREWGNDYMSELRTERQKLEEKCHGKIDSTDKQLCNRSTCEEPCEFYDKWITRKKKQWDVLSKKFKSVKKEQNIQIEDIVTPYDILKQELKEFNEADFGSEHNQRDEAYINLCGCGLENVPENSQHGVTNASESEGQNSNKIIQSVNSSKSENVEGGSAPENVNSDTDNSSTGDTVTENRQRENQTADSEQGKDTSPLSENGSVDITSNHATSSLENNNEGSEKDLQKHDFEHNGVPHEKTNSAGTTDAGGQQGDSIKNDESESTTHLNNGKLNIAEYENRDVNATREEIILISEVRKCNNIISLEYCNSIQHNISSNTCSRDQSKHLCCSISDFCLNYFEHNSYEYHKCMKNEFEDPSYKCFAKGSFTDKAYFFAGAGLLMLLLLGATWNMMKNEYVKKAKEDTLKYEFKFSVSSWNLIIYRMFYKIILKSFDVSPKATLKENCSQTLSDRNLSEDVVDIFNIICSSNYDEHDIEKLRNINYATRLSEQ</sequence>
<keyword evidence="2 11" id="KW-0812">Transmembrane</keyword>
<dbReference type="Pfam" id="PF11556">
    <property type="entry name" value="EBA-175_VI"/>
    <property type="match status" value="1"/>
</dbReference>
<feature type="compositionally biased region" description="Basic and acidic residues" evidence="10">
    <location>
        <begin position="116"/>
        <end position="132"/>
    </location>
</feature>
<evidence type="ECO:0000313" key="18">
    <source>
        <dbReference type="Proteomes" id="UP000030640"/>
    </source>
</evidence>
<keyword evidence="6" id="KW-1015">Disulfide bond</keyword>
<feature type="compositionally biased region" description="Polar residues" evidence="10">
    <location>
        <begin position="543"/>
        <end position="558"/>
    </location>
</feature>
<evidence type="ECO:0000259" key="16">
    <source>
        <dbReference type="Pfam" id="PF12377"/>
    </source>
</evidence>
<evidence type="ECO:0000256" key="12">
    <source>
        <dbReference type="SAM" id="SignalP"/>
    </source>
</evidence>
<dbReference type="Pfam" id="PF12377">
    <property type="entry name" value="DuffyBP_N"/>
    <property type="match status" value="1"/>
</dbReference>
<feature type="compositionally biased region" description="Polar residues" evidence="10">
    <location>
        <begin position="576"/>
        <end position="602"/>
    </location>
</feature>
<evidence type="ECO:0000256" key="10">
    <source>
        <dbReference type="SAM" id="MobiDB-lite"/>
    </source>
</evidence>
<feature type="region of interest" description="Disordered" evidence="10">
    <location>
        <begin position="528"/>
        <end position="652"/>
    </location>
</feature>
<evidence type="ECO:0000256" key="5">
    <source>
        <dbReference type="ARBA" id="ARBA00023136"/>
    </source>
</evidence>
<evidence type="ECO:0000259" key="13">
    <source>
        <dbReference type="Pfam" id="PF05424"/>
    </source>
</evidence>
<evidence type="ECO:0000256" key="8">
    <source>
        <dbReference type="ARBA" id="ARBA00023180"/>
    </source>
</evidence>
<dbReference type="GO" id="GO:0046789">
    <property type="term" value="F:host cell surface receptor binding"/>
    <property type="evidence" value="ECO:0007669"/>
    <property type="project" value="InterPro"/>
</dbReference>
<evidence type="ECO:0000313" key="17">
    <source>
        <dbReference type="EMBL" id="EUD64269.1"/>
    </source>
</evidence>
<dbReference type="Proteomes" id="UP000030640">
    <property type="component" value="Unassembled WGS sequence"/>
</dbReference>
<evidence type="ECO:0000256" key="7">
    <source>
        <dbReference type="ARBA" id="ARBA00023170"/>
    </source>
</evidence>
<feature type="compositionally biased region" description="Basic and acidic residues" evidence="10">
    <location>
        <begin position="559"/>
        <end position="575"/>
    </location>
</feature>
<evidence type="ECO:0000256" key="9">
    <source>
        <dbReference type="ARBA" id="ARBA00081768"/>
    </source>
</evidence>
<dbReference type="Gene3D" id="1.20.58.830">
    <property type="match status" value="1"/>
</dbReference>
<comment type="subcellular location">
    <subcellularLocation>
        <location evidence="1">Membrane</location>
        <topology evidence="1">Single-pass type I membrane protein</topology>
    </subcellularLocation>
</comment>
<keyword evidence="3 12" id="KW-0732">Signal</keyword>
<keyword evidence="18" id="KW-1185">Reference proteome</keyword>
<dbReference type="InterPro" id="IPR043057">
    <property type="entry name" value="EBA-175_C_sf"/>
</dbReference>
<dbReference type="Pfam" id="PF12361">
    <property type="entry name" value="DBP"/>
    <property type="match status" value="1"/>
</dbReference>
<feature type="signal peptide" evidence="12">
    <location>
        <begin position="1"/>
        <end position="25"/>
    </location>
</feature>
<gene>
    <name evidence="17" type="ORF">C922_05356</name>
</gene>
<feature type="region of interest" description="Disordered" evidence="10">
    <location>
        <begin position="116"/>
        <end position="135"/>
    </location>
</feature>
<feature type="domain" description="Duffy-antigen binding" evidence="13">
    <location>
        <begin position="225"/>
        <end position="406"/>
    </location>
</feature>
<protein>
    <recommendedName>
        <fullName evidence="9">Erythrocyte-binding protein</fullName>
    </recommendedName>
</protein>
<keyword evidence="8" id="KW-0325">Glycoprotein</keyword>
<keyword evidence="4 11" id="KW-1133">Transmembrane helix</keyword>
<evidence type="ECO:0000256" key="6">
    <source>
        <dbReference type="ARBA" id="ARBA00023157"/>
    </source>
</evidence>
<evidence type="ECO:0000256" key="4">
    <source>
        <dbReference type="ARBA" id="ARBA00022989"/>
    </source>
</evidence>
<dbReference type="InterPro" id="IPR021015">
    <property type="entry name" value="Duffy-antigen-binding_C"/>
</dbReference>
<dbReference type="Gene3D" id="1.10.1740.170">
    <property type="entry name" value="Erythrocyte binding antigen 175 region VI"/>
    <property type="match status" value="1"/>
</dbReference>
<dbReference type="GO" id="GO:0016020">
    <property type="term" value="C:membrane"/>
    <property type="evidence" value="ECO:0007669"/>
    <property type="project" value="UniProtKB-SubCell"/>
</dbReference>
<feature type="compositionally biased region" description="Polar residues" evidence="10">
    <location>
        <begin position="624"/>
        <end position="638"/>
    </location>
</feature>
<dbReference type="AlphaFoldDB" id="W7A592"/>
<dbReference type="VEuPathDB" id="PlasmoDB:C922_05356"/>
<dbReference type="RefSeq" id="XP_008819149.1">
    <property type="nucleotide sequence ID" value="XM_008820927.1"/>
</dbReference>
<dbReference type="FunFam" id="1.10.1740.170:FF:000001">
    <property type="entry name" value="Erythrocyte binding antigen"/>
    <property type="match status" value="1"/>
</dbReference>
<dbReference type="Gene3D" id="1.20.1310.20">
    <property type="entry name" value="Duffy-antigen binding domain"/>
    <property type="match status" value="1"/>
</dbReference>
<evidence type="ECO:0000259" key="14">
    <source>
        <dbReference type="Pfam" id="PF11556"/>
    </source>
</evidence>
<evidence type="ECO:0000256" key="2">
    <source>
        <dbReference type="ARBA" id="ARBA00022692"/>
    </source>
</evidence>
<feature type="chain" id="PRO_5004887462" description="Erythrocyte-binding protein" evidence="12">
    <location>
        <begin position="26"/>
        <end position="872"/>
    </location>
</feature>
<evidence type="ECO:0000256" key="11">
    <source>
        <dbReference type="SAM" id="Phobius"/>
    </source>
</evidence>
<dbReference type="InterPro" id="IPR008602">
    <property type="entry name" value="Duffy-antigen-binding"/>
</dbReference>
<accession>W7A592</accession>
<dbReference type="EMBL" id="KI965518">
    <property type="protein sequence ID" value="EUD64269.1"/>
    <property type="molecule type" value="Genomic_DNA"/>
</dbReference>
<dbReference type="InterPro" id="IPR042202">
    <property type="entry name" value="Duffy-ag-bd_sf"/>
</dbReference>